<evidence type="ECO:0000259" key="13">
    <source>
        <dbReference type="Pfam" id="PF00593"/>
    </source>
</evidence>
<dbReference type="InterPro" id="IPR000531">
    <property type="entry name" value="Beta-barrel_TonB"/>
</dbReference>
<evidence type="ECO:0000256" key="6">
    <source>
        <dbReference type="ARBA" id="ARBA00023065"/>
    </source>
</evidence>
<feature type="domain" description="TonB-dependent receptor plug" evidence="14">
    <location>
        <begin position="46"/>
        <end position="151"/>
    </location>
</feature>
<keyword evidence="5 12" id="KW-0732">Signal</keyword>
<dbReference type="GO" id="GO:0009279">
    <property type="term" value="C:cell outer membrane"/>
    <property type="evidence" value="ECO:0007669"/>
    <property type="project" value="UniProtKB-SubCell"/>
</dbReference>
<keyword evidence="4 10" id="KW-0812">Transmembrane</keyword>
<dbReference type="EMBL" id="AMRJ01000003">
    <property type="protein sequence ID" value="EKF75510.1"/>
    <property type="molecule type" value="Genomic_DNA"/>
</dbReference>
<evidence type="ECO:0000256" key="11">
    <source>
        <dbReference type="RuleBase" id="RU003357"/>
    </source>
</evidence>
<dbReference type="eggNOG" id="COG4206">
    <property type="taxonomic scope" value="Bacteria"/>
</dbReference>
<accession>L0WI49</accession>
<name>L0WI49_9GAMM</name>
<keyword evidence="16" id="KW-1185">Reference proteome</keyword>
<keyword evidence="7 11" id="KW-0798">TonB box</keyword>
<evidence type="ECO:0000256" key="1">
    <source>
        <dbReference type="ARBA" id="ARBA00004571"/>
    </source>
</evidence>
<feature type="signal peptide" evidence="12">
    <location>
        <begin position="1"/>
        <end position="19"/>
    </location>
</feature>
<keyword evidence="8 10" id="KW-0472">Membrane</keyword>
<dbReference type="InterPro" id="IPR039426">
    <property type="entry name" value="TonB-dep_rcpt-like"/>
</dbReference>
<feature type="chain" id="PRO_5003948011" evidence="12">
    <location>
        <begin position="20"/>
        <end position="607"/>
    </location>
</feature>
<dbReference type="PROSITE" id="PS52016">
    <property type="entry name" value="TONB_DEPENDENT_REC_3"/>
    <property type="match status" value="1"/>
</dbReference>
<dbReference type="InterPro" id="IPR036942">
    <property type="entry name" value="Beta-barrel_TonB_sf"/>
</dbReference>
<dbReference type="RefSeq" id="WP_008928006.1">
    <property type="nucleotide sequence ID" value="NZ_AMRJ01000003.1"/>
</dbReference>
<dbReference type="Gene3D" id="2.40.170.20">
    <property type="entry name" value="TonB-dependent receptor, beta-barrel domain"/>
    <property type="match status" value="1"/>
</dbReference>
<dbReference type="CDD" id="cd01347">
    <property type="entry name" value="ligand_gated_channel"/>
    <property type="match status" value="1"/>
</dbReference>
<evidence type="ECO:0000256" key="12">
    <source>
        <dbReference type="SAM" id="SignalP"/>
    </source>
</evidence>
<dbReference type="Pfam" id="PF07715">
    <property type="entry name" value="Plug"/>
    <property type="match status" value="1"/>
</dbReference>
<dbReference type="GO" id="GO:0015889">
    <property type="term" value="P:cobalamin transport"/>
    <property type="evidence" value="ECO:0007669"/>
    <property type="project" value="TreeGrafter"/>
</dbReference>
<dbReference type="Gene3D" id="2.170.130.10">
    <property type="entry name" value="TonB-dependent receptor, plug domain"/>
    <property type="match status" value="1"/>
</dbReference>
<reference evidence="15 16" key="1">
    <citation type="journal article" date="2012" name="J. Bacteriol.">
        <title>Genome Sequence of the Alkane-Degrading Bacterium Alcanivorax hongdengensis Type Strain A-11-3.</title>
        <authorList>
            <person name="Lai Q."/>
            <person name="Shao Z."/>
        </authorList>
    </citation>
    <scope>NUCLEOTIDE SEQUENCE [LARGE SCALE GENOMIC DNA]</scope>
    <source>
        <strain evidence="15 16">A-11-3</strain>
    </source>
</reference>
<dbReference type="PANTHER" id="PTHR30069">
    <property type="entry name" value="TONB-DEPENDENT OUTER MEMBRANE RECEPTOR"/>
    <property type="match status" value="1"/>
</dbReference>
<keyword evidence="3 10" id="KW-1134">Transmembrane beta strand</keyword>
<keyword evidence="9 10" id="KW-0998">Cell outer membrane</keyword>
<evidence type="ECO:0000259" key="14">
    <source>
        <dbReference type="Pfam" id="PF07715"/>
    </source>
</evidence>
<evidence type="ECO:0000313" key="16">
    <source>
        <dbReference type="Proteomes" id="UP000010164"/>
    </source>
</evidence>
<dbReference type="InterPro" id="IPR012910">
    <property type="entry name" value="Plug_dom"/>
</dbReference>
<evidence type="ECO:0000256" key="3">
    <source>
        <dbReference type="ARBA" id="ARBA00022452"/>
    </source>
</evidence>
<organism evidence="15 16">
    <name type="scientific">Alcanivorax hongdengensis A-11-3</name>
    <dbReference type="NCBI Taxonomy" id="1177179"/>
    <lineage>
        <taxon>Bacteria</taxon>
        <taxon>Pseudomonadati</taxon>
        <taxon>Pseudomonadota</taxon>
        <taxon>Gammaproteobacteria</taxon>
        <taxon>Oceanospirillales</taxon>
        <taxon>Alcanivoracaceae</taxon>
        <taxon>Alcanivorax</taxon>
    </lineage>
</organism>
<dbReference type="InterPro" id="IPR037066">
    <property type="entry name" value="Plug_dom_sf"/>
</dbReference>
<evidence type="ECO:0000256" key="8">
    <source>
        <dbReference type="ARBA" id="ARBA00023136"/>
    </source>
</evidence>
<dbReference type="PATRIC" id="fig|1177179.3.peg.818"/>
<comment type="subcellular location">
    <subcellularLocation>
        <location evidence="1 10">Cell outer membrane</location>
        <topology evidence="1 10">Multi-pass membrane protein</topology>
    </subcellularLocation>
</comment>
<dbReference type="Pfam" id="PF00593">
    <property type="entry name" value="TonB_dep_Rec_b-barrel"/>
    <property type="match status" value="1"/>
</dbReference>
<dbReference type="SUPFAM" id="SSF56935">
    <property type="entry name" value="Porins"/>
    <property type="match status" value="1"/>
</dbReference>
<keyword evidence="2 10" id="KW-0813">Transport</keyword>
<feature type="domain" description="TonB-dependent receptor-like beta-barrel" evidence="13">
    <location>
        <begin position="205"/>
        <end position="575"/>
    </location>
</feature>
<dbReference type="AlphaFoldDB" id="L0WI49"/>
<gene>
    <name evidence="15" type="ORF">A11A3_04099</name>
</gene>
<keyword evidence="15" id="KW-0675">Receptor</keyword>
<evidence type="ECO:0000256" key="5">
    <source>
        <dbReference type="ARBA" id="ARBA00022729"/>
    </source>
</evidence>
<dbReference type="GO" id="GO:0006811">
    <property type="term" value="P:monoatomic ion transport"/>
    <property type="evidence" value="ECO:0007669"/>
    <property type="project" value="UniProtKB-KW"/>
</dbReference>
<sequence length="607" mass="67272">MTFRFLTVLAVFLPWAVQADEPVSHDQYALLDPVVVTPTLTSLTTQASLSSVTVIDRQQLREQQPAELTDILQGQPGVDVSGNGAFGKTTGLYLRGTASNSTQLLLDGVRLRSATAGSPSWQYLPPQLIDRVEVVRGPRGSLYGADAVGGVIQVFTPEQPGSWLDFGGGSFGSVNTGAGTAGEQGGTFYSVGINRFSTQGTQVRAHSEDRGYDNTAGIARLGHRFDDRGSVSVMGFHSQGNTEYEGSNPEDKRDTDYALEVAALNGDLWLNDNWQSKLVISQAKDESQDFADGDKNGTFDTRTRTANWQNIVLAGDQQFIVGGEYQRDEITSDNDYDVTDRDNRAAFMQALLTAGPADLQASLRYDDNDAYGEKTTGAAALGYQFLDHYRARLSYGTAFKAPTFNDLYYPDSPPYYYSNPNLKPESSASTEAGLRGQYQYWYWDLALYQTRIDDMITYDASAATSLNVDKARIKGGELAMGLEWQDWRLRAAFSALDPRDDATDNVLIRRAQRTGRLDVDRHLGRLTLGGTASFQGHRYNDAANQQRLPGYGLVDLRARWQLTRQWYTQLTVKNVLDKRYSTSKNFAGWNYLNAGRSVFMSVRYDVR</sequence>
<protein>
    <submittedName>
        <fullName evidence="15">TonB-dependent receptor protein</fullName>
    </submittedName>
</protein>
<evidence type="ECO:0000256" key="2">
    <source>
        <dbReference type="ARBA" id="ARBA00022448"/>
    </source>
</evidence>
<dbReference type="OrthoDB" id="9764669at2"/>
<dbReference type="PANTHER" id="PTHR30069:SF53">
    <property type="entry name" value="COLICIN I RECEPTOR-RELATED"/>
    <property type="match status" value="1"/>
</dbReference>
<evidence type="ECO:0000256" key="9">
    <source>
        <dbReference type="ARBA" id="ARBA00023237"/>
    </source>
</evidence>
<keyword evidence="6" id="KW-0406">Ion transport</keyword>
<dbReference type="STRING" id="1177179.A11A3_04099"/>
<comment type="similarity">
    <text evidence="10 11">Belongs to the TonB-dependent receptor family.</text>
</comment>
<proteinExistence type="inferred from homology"/>
<evidence type="ECO:0000256" key="10">
    <source>
        <dbReference type="PROSITE-ProRule" id="PRU01360"/>
    </source>
</evidence>
<dbReference type="Proteomes" id="UP000010164">
    <property type="component" value="Unassembled WGS sequence"/>
</dbReference>
<evidence type="ECO:0000256" key="4">
    <source>
        <dbReference type="ARBA" id="ARBA00022692"/>
    </source>
</evidence>
<comment type="caution">
    <text evidence="15">The sequence shown here is derived from an EMBL/GenBank/DDBJ whole genome shotgun (WGS) entry which is preliminary data.</text>
</comment>
<evidence type="ECO:0000256" key="7">
    <source>
        <dbReference type="ARBA" id="ARBA00023077"/>
    </source>
</evidence>
<evidence type="ECO:0000313" key="15">
    <source>
        <dbReference type="EMBL" id="EKF75510.1"/>
    </source>
</evidence>